<keyword evidence="3" id="KW-0548">Nucleotidyltransferase</keyword>
<keyword evidence="3" id="KW-0695">RNA-directed DNA polymerase</keyword>
<dbReference type="SUPFAM" id="SSF56672">
    <property type="entry name" value="DNA/RNA polymerases"/>
    <property type="match status" value="1"/>
</dbReference>
<comment type="similarity">
    <text evidence="1">Belongs to the bacterial reverse transcriptase family.</text>
</comment>
<dbReference type="InterPro" id="IPR013597">
    <property type="entry name" value="Mat_intron_G2"/>
</dbReference>
<dbReference type="InterPro" id="IPR043128">
    <property type="entry name" value="Rev_trsase/Diguanyl_cyclase"/>
</dbReference>
<dbReference type="Pfam" id="PF00078">
    <property type="entry name" value="RVT_1"/>
    <property type="match status" value="1"/>
</dbReference>
<dbReference type="InterPro" id="IPR030931">
    <property type="entry name" value="Group_II_RT_mat"/>
</dbReference>
<keyword evidence="3" id="KW-0808">Transferase</keyword>
<evidence type="ECO:0000256" key="1">
    <source>
        <dbReference type="ARBA" id="ARBA00034120"/>
    </source>
</evidence>
<evidence type="ECO:0000313" key="4">
    <source>
        <dbReference type="EMBL" id="RKT46345.1"/>
    </source>
</evidence>
<dbReference type="PANTHER" id="PTHR34047">
    <property type="entry name" value="NUCLEAR INTRON MATURASE 1, MITOCHONDRIAL-RELATED"/>
    <property type="match status" value="1"/>
</dbReference>
<dbReference type="PROSITE" id="PS50878">
    <property type="entry name" value="RT_POL"/>
    <property type="match status" value="1"/>
</dbReference>
<dbReference type="InterPro" id="IPR000477">
    <property type="entry name" value="RT_dom"/>
</dbReference>
<organism evidence="3 5">
    <name type="scientific">Thiocapsa rosea</name>
    <dbReference type="NCBI Taxonomy" id="69360"/>
    <lineage>
        <taxon>Bacteria</taxon>
        <taxon>Pseudomonadati</taxon>
        <taxon>Pseudomonadota</taxon>
        <taxon>Gammaproteobacteria</taxon>
        <taxon>Chromatiales</taxon>
        <taxon>Chromatiaceae</taxon>
        <taxon>Thiocapsa</taxon>
    </lineage>
</organism>
<evidence type="ECO:0000259" key="2">
    <source>
        <dbReference type="PROSITE" id="PS50878"/>
    </source>
</evidence>
<comment type="caution">
    <text evidence="3">The sequence shown here is derived from an EMBL/GenBank/DDBJ whole genome shotgun (WGS) entry which is preliminary data.</text>
</comment>
<dbReference type="Gene3D" id="3.30.70.270">
    <property type="match status" value="1"/>
</dbReference>
<dbReference type="PANTHER" id="PTHR34047:SF8">
    <property type="entry name" value="PROTEIN YKFC"/>
    <property type="match status" value="1"/>
</dbReference>
<accession>A0A495V492</accession>
<reference evidence="3 5" key="1">
    <citation type="submission" date="2018-10" db="EMBL/GenBank/DDBJ databases">
        <title>Genomic Encyclopedia of Archaeal and Bacterial Type Strains, Phase II (KMG-II): from individual species to whole genera.</title>
        <authorList>
            <person name="Goeker M."/>
        </authorList>
    </citation>
    <scope>NUCLEOTIDE SEQUENCE [LARGE SCALE GENOMIC DNA]</scope>
    <source>
        <strain evidence="3 5">DSM 235</strain>
    </source>
</reference>
<dbReference type="GO" id="GO:0003964">
    <property type="term" value="F:RNA-directed DNA polymerase activity"/>
    <property type="evidence" value="ECO:0007669"/>
    <property type="project" value="UniProtKB-KW"/>
</dbReference>
<dbReference type="EMBL" id="RBXL01000001">
    <property type="protein sequence ID" value="RKT44129.1"/>
    <property type="molecule type" value="Genomic_DNA"/>
</dbReference>
<dbReference type="InterPro" id="IPR051083">
    <property type="entry name" value="GrpII_Intron_Splice-Mob/Def"/>
</dbReference>
<dbReference type="NCBIfam" id="TIGR04416">
    <property type="entry name" value="group_II_RT_mat"/>
    <property type="match status" value="1"/>
</dbReference>
<dbReference type="AlphaFoldDB" id="A0A495V492"/>
<keyword evidence="5" id="KW-1185">Reference proteome</keyword>
<proteinExistence type="inferred from homology"/>
<dbReference type="CDD" id="cd01651">
    <property type="entry name" value="RT_G2_intron"/>
    <property type="match status" value="1"/>
</dbReference>
<sequence length="406" mass="46834">MLAALENGVKGGRWYSLMDKVHAPTTLRLAWERVRANHGAAGVDRMRIEHFEAQADRYLAELHDDLAAGRYRPDAVRRVYIPKGDGKRRPLGIPVIKDRIVQAALKLVMEPIFEKDFLPVNYGFRPQRGCKDALRQVDELLREGYTTVVDADLASYYDSIPHQPLLERVAERISDGRVLNLIGRFLEQAVMDGLECWTPTAGTPQGAVLSPLLANLYLHPLDRMITERGWKMVRYADDFVILCRDRDEAQAALEAVRAWTQANGLTLHPEKTHIGDCREPGQGFEFLGYRFEAGRRWVRKKSRKALREVVRAKTRRSRSGSMAQIVEELNLTLRGWFEYFKHAYRTEFPDVDKFVRRRLRALLLRRHHKQGWGLSPLTHRRWPNAYFAKLGLFTLTEAHALACRSR</sequence>
<evidence type="ECO:0000313" key="3">
    <source>
        <dbReference type="EMBL" id="RKT44129.1"/>
    </source>
</evidence>
<feature type="domain" description="Reverse transcriptase" evidence="2">
    <location>
        <begin position="62"/>
        <end position="291"/>
    </location>
</feature>
<evidence type="ECO:0000313" key="5">
    <source>
        <dbReference type="Proteomes" id="UP000274556"/>
    </source>
</evidence>
<protein>
    <submittedName>
        <fullName evidence="3">RNA-directed DNA polymerase</fullName>
    </submittedName>
</protein>
<dbReference type="OrthoDB" id="9793236at2"/>
<dbReference type="EMBL" id="RBXL01000001">
    <property type="protein sequence ID" value="RKT46345.1"/>
    <property type="molecule type" value="Genomic_DNA"/>
</dbReference>
<dbReference type="Pfam" id="PF08388">
    <property type="entry name" value="GIIM"/>
    <property type="match status" value="1"/>
</dbReference>
<dbReference type="InterPro" id="IPR043502">
    <property type="entry name" value="DNA/RNA_pol_sf"/>
</dbReference>
<gene>
    <name evidence="3" type="ORF">BDD21_1502</name>
    <name evidence="4" type="ORF">BDD21_3853</name>
</gene>
<dbReference type="Proteomes" id="UP000274556">
    <property type="component" value="Unassembled WGS sequence"/>
</dbReference>
<dbReference type="RefSeq" id="WP_120796613.1">
    <property type="nucleotide sequence ID" value="NZ_RBXL01000001.1"/>
</dbReference>
<name>A0A495V492_9GAMM</name>